<evidence type="ECO:0000313" key="2">
    <source>
        <dbReference type="Proteomes" id="UP000324767"/>
    </source>
</evidence>
<protein>
    <submittedName>
        <fullName evidence="1">Uncharacterized protein</fullName>
    </submittedName>
</protein>
<organism evidence="1 2">
    <name type="scientific">Lasallia pustulata</name>
    <dbReference type="NCBI Taxonomy" id="136370"/>
    <lineage>
        <taxon>Eukaryota</taxon>
        <taxon>Fungi</taxon>
        <taxon>Dikarya</taxon>
        <taxon>Ascomycota</taxon>
        <taxon>Pezizomycotina</taxon>
        <taxon>Lecanoromycetes</taxon>
        <taxon>OSLEUM clade</taxon>
        <taxon>Umbilicariomycetidae</taxon>
        <taxon>Umbilicariales</taxon>
        <taxon>Umbilicariaceae</taxon>
        <taxon>Lasallia</taxon>
    </lineage>
</organism>
<evidence type="ECO:0000313" key="1">
    <source>
        <dbReference type="EMBL" id="KAA6406682.1"/>
    </source>
</evidence>
<dbReference type="AlphaFoldDB" id="A0A5M8PD35"/>
<reference evidence="1 2" key="1">
    <citation type="submission" date="2019-09" db="EMBL/GenBank/DDBJ databases">
        <title>The hologenome of the rock-dwelling lichen Lasallia pustulata.</title>
        <authorList>
            <person name="Greshake Tzovaras B."/>
            <person name="Segers F."/>
            <person name="Bicker A."/>
            <person name="Dal Grande F."/>
            <person name="Otte J."/>
            <person name="Hankeln T."/>
            <person name="Schmitt I."/>
            <person name="Ebersberger I."/>
        </authorList>
    </citation>
    <scope>NUCLEOTIDE SEQUENCE [LARGE SCALE GENOMIC DNA]</scope>
    <source>
        <strain evidence="1">A1-1</strain>
    </source>
</reference>
<gene>
    <name evidence="1" type="ORF">FRX48_09405</name>
</gene>
<sequence>MCCQYTLPNSLCAIIYIMAVTGERRIQAYLFLLRASCVKKAIPWSSTLSCDATFLPSCDSYCIRCSWGHMRMCEHQRGVNGENTPRSASSFGVYIDVQLLLLTYDSFLYRQWLFFITLQGLEMGSKYGSMLYISV</sequence>
<dbReference type="Proteomes" id="UP000324767">
    <property type="component" value="Unassembled WGS sequence"/>
</dbReference>
<accession>A0A5M8PD35</accession>
<name>A0A5M8PD35_9LECA</name>
<proteinExistence type="predicted"/>
<comment type="caution">
    <text evidence="1">The sequence shown here is derived from an EMBL/GenBank/DDBJ whole genome shotgun (WGS) entry which is preliminary data.</text>
</comment>
<dbReference type="EMBL" id="VXIT01000023">
    <property type="protein sequence ID" value="KAA6406682.1"/>
    <property type="molecule type" value="Genomic_DNA"/>
</dbReference>